<proteinExistence type="predicted"/>
<comment type="caution">
    <text evidence="3">The sequence shown here is derived from an EMBL/GenBank/DDBJ whole genome shotgun (WGS) entry which is preliminary data.</text>
</comment>
<feature type="domain" description="UBC core" evidence="2">
    <location>
        <begin position="1"/>
        <end position="146"/>
    </location>
</feature>
<dbReference type="Proteomes" id="UP000824998">
    <property type="component" value="Unassembled WGS sequence"/>
</dbReference>
<organism evidence="3 4">
    <name type="scientific">Amylocarpus encephaloides</name>
    <dbReference type="NCBI Taxonomy" id="45428"/>
    <lineage>
        <taxon>Eukaryota</taxon>
        <taxon>Fungi</taxon>
        <taxon>Dikarya</taxon>
        <taxon>Ascomycota</taxon>
        <taxon>Pezizomycotina</taxon>
        <taxon>Leotiomycetes</taxon>
        <taxon>Helotiales</taxon>
        <taxon>Helotiales incertae sedis</taxon>
        <taxon>Amylocarpus</taxon>
    </lineage>
</organism>
<evidence type="ECO:0000259" key="2">
    <source>
        <dbReference type="PROSITE" id="PS50127"/>
    </source>
</evidence>
<feature type="non-terminal residue" evidence="3">
    <location>
        <position position="146"/>
    </location>
</feature>
<keyword evidence="1" id="KW-0833">Ubl conjugation pathway</keyword>
<sequence>RRLWQELRSFFDEKTPYLSVVPIDGAWENCLACIEGPPNTAYERGIFWIHICYPAKYPHVPPKMKFITPIFHPNFATDGTIDLDFLDEMWSPINTTKSCLVSILSVFGSPLVSDRLRDERNEAQKMWAEDYESYFEIARMYTEDFA</sequence>
<dbReference type="InterPro" id="IPR000608">
    <property type="entry name" value="UBC"/>
</dbReference>
<accession>A0A9P8C312</accession>
<feature type="non-terminal residue" evidence="3">
    <location>
        <position position="1"/>
    </location>
</feature>
<evidence type="ECO:0000313" key="4">
    <source>
        <dbReference type="Proteomes" id="UP000824998"/>
    </source>
</evidence>
<evidence type="ECO:0000313" key="3">
    <source>
        <dbReference type="EMBL" id="KAG9230521.1"/>
    </source>
</evidence>
<name>A0A9P8C312_9HELO</name>
<dbReference type="AlphaFoldDB" id="A0A9P8C312"/>
<dbReference type="InterPro" id="IPR016135">
    <property type="entry name" value="UBQ-conjugating_enzyme/RWD"/>
</dbReference>
<keyword evidence="4" id="KW-1185">Reference proteome</keyword>
<protein>
    <submittedName>
        <fullName evidence="3">Ubiquitin-conjugating enzyme/RWD-like protein</fullName>
    </submittedName>
</protein>
<evidence type="ECO:0000256" key="1">
    <source>
        <dbReference type="ARBA" id="ARBA00022786"/>
    </source>
</evidence>
<dbReference type="SUPFAM" id="SSF54495">
    <property type="entry name" value="UBC-like"/>
    <property type="match status" value="1"/>
</dbReference>
<dbReference type="SMART" id="SM00212">
    <property type="entry name" value="UBCc"/>
    <property type="match status" value="1"/>
</dbReference>
<dbReference type="OrthoDB" id="3554929at2759"/>
<dbReference type="EMBL" id="MU251665">
    <property type="protein sequence ID" value="KAG9230521.1"/>
    <property type="molecule type" value="Genomic_DNA"/>
</dbReference>
<dbReference type="InterPro" id="IPR050113">
    <property type="entry name" value="Ub_conjugating_enzyme"/>
</dbReference>
<reference evidence="3" key="1">
    <citation type="journal article" date="2021" name="IMA Fungus">
        <title>Genomic characterization of three marine fungi, including Emericellopsis atlantica sp. nov. with signatures of a generalist lifestyle and marine biomass degradation.</title>
        <authorList>
            <person name="Hagestad O.C."/>
            <person name="Hou L."/>
            <person name="Andersen J.H."/>
            <person name="Hansen E.H."/>
            <person name="Altermark B."/>
            <person name="Li C."/>
            <person name="Kuhnert E."/>
            <person name="Cox R.J."/>
            <person name="Crous P.W."/>
            <person name="Spatafora J.W."/>
            <person name="Lail K."/>
            <person name="Amirebrahimi M."/>
            <person name="Lipzen A."/>
            <person name="Pangilinan J."/>
            <person name="Andreopoulos W."/>
            <person name="Hayes R.D."/>
            <person name="Ng V."/>
            <person name="Grigoriev I.V."/>
            <person name="Jackson S.A."/>
            <person name="Sutton T.D.S."/>
            <person name="Dobson A.D.W."/>
            <person name="Rama T."/>
        </authorList>
    </citation>
    <scope>NUCLEOTIDE SEQUENCE</scope>
    <source>
        <strain evidence="3">TRa018bII</strain>
    </source>
</reference>
<gene>
    <name evidence="3" type="ORF">BJ875DRAFT_340869</name>
</gene>
<dbReference type="Pfam" id="PF00179">
    <property type="entry name" value="UQ_con"/>
    <property type="match status" value="1"/>
</dbReference>
<dbReference type="Gene3D" id="3.10.110.10">
    <property type="entry name" value="Ubiquitin Conjugating Enzyme"/>
    <property type="match status" value="1"/>
</dbReference>
<dbReference type="PROSITE" id="PS50127">
    <property type="entry name" value="UBC_2"/>
    <property type="match status" value="1"/>
</dbReference>
<dbReference type="PANTHER" id="PTHR24067">
    <property type="entry name" value="UBIQUITIN-CONJUGATING ENZYME E2"/>
    <property type="match status" value="1"/>
</dbReference>